<feature type="region of interest" description="Disordered" evidence="4">
    <location>
        <begin position="297"/>
        <end position="343"/>
    </location>
</feature>
<dbReference type="Gene3D" id="3.40.50.10810">
    <property type="entry name" value="Tandem AAA-ATPase domain"/>
    <property type="match status" value="1"/>
</dbReference>
<dbReference type="SMART" id="SM00487">
    <property type="entry name" value="DEXDc"/>
    <property type="match status" value="1"/>
</dbReference>
<dbReference type="InterPro" id="IPR049730">
    <property type="entry name" value="SNF2/RAD54-like_C"/>
</dbReference>
<feature type="repeat" description="PPR" evidence="3">
    <location>
        <begin position="1302"/>
        <end position="1336"/>
    </location>
</feature>
<feature type="compositionally biased region" description="Basic and acidic residues" evidence="4">
    <location>
        <begin position="187"/>
        <end position="200"/>
    </location>
</feature>
<dbReference type="Proteomes" id="UP000516437">
    <property type="component" value="Chromosome 6"/>
</dbReference>
<keyword evidence="8" id="KW-1185">Reference proteome</keyword>
<dbReference type="SUPFAM" id="SSF52540">
    <property type="entry name" value="P-loop containing nucleoside triphosphate hydrolases"/>
    <property type="match status" value="2"/>
</dbReference>
<evidence type="ECO:0000259" key="6">
    <source>
        <dbReference type="PROSITE" id="PS51194"/>
    </source>
</evidence>
<feature type="repeat" description="PPR" evidence="3">
    <location>
        <begin position="1197"/>
        <end position="1231"/>
    </location>
</feature>
<dbReference type="PANTHER" id="PTHR45629:SF7">
    <property type="entry name" value="DNA EXCISION REPAIR PROTEIN ERCC-6-RELATED"/>
    <property type="match status" value="1"/>
</dbReference>
<dbReference type="PROSITE" id="PS51192">
    <property type="entry name" value="HELICASE_ATP_BIND_1"/>
    <property type="match status" value="1"/>
</dbReference>
<keyword evidence="1" id="KW-0677">Repeat</keyword>
<gene>
    <name evidence="7" type="ORF">CJ030_MR6G010813</name>
</gene>
<dbReference type="Pfam" id="PF00176">
    <property type="entry name" value="SNF2-rel_dom"/>
    <property type="match status" value="1"/>
</dbReference>
<dbReference type="Pfam" id="PF00271">
    <property type="entry name" value="Helicase_C"/>
    <property type="match status" value="1"/>
</dbReference>
<protein>
    <recommendedName>
        <fullName evidence="9">Protein CHROMATIN REMODELING 24</fullName>
    </recommendedName>
</protein>
<dbReference type="InterPro" id="IPR038718">
    <property type="entry name" value="SNF2-like_sf"/>
</dbReference>
<feature type="repeat" description="PPR" evidence="3">
    <location>
        <begin position="1417"/>
        <end position="1451"/>
    </location>
</feature>
<feature type="compositionally biased region" description="Basic and acidic residues" evidence="4">
    <location>
        <begin position="259"/>
        <end position="270"/>
    </location>
</feature>
<feature type="repeat" description="PPR" evidence="3">
    <location>
        <begin position="1382"/>
        <end position="1416"/>
    </location>
</feature>
<dbReference type="InterPro" id="IPR001650">
    <property type="entry name" value="Helicase_C-like"/>
</dbReference>
<proteinExistence type="predicted"/>
<dbReference type="InterPro" id="IPR002885">
    <property type="entry name" value="PPR_rpt"/>
</dbReference>
<reference evidence="7 8" key="1">
    <citation type="journal article" date="2019" name="Plant Biotechnol. J.">
        <title>The red bayberry genome and genetic basis of sex determination.</title>
        <authorList>
            <person name="Jia H.M."/>
            <person name="Jia H.J."/>
            <person name="Cai Q.L."/>
            <person name="Wang Y."/>
            <person name="Zhao H.B."/>
            <person name="Yang W.F."/>
            <person name="Wang G.Y."/>
            <person name="Li Y.H."/>
            <person name="Zhan D.L."/>
            <person name="Shen Y.T."/>
            <person name="Niu Q.F."/>
            <person name="Chang L."/>
            <person name="Qiu J."/>
            <person name="Zhao L."/>
            <person name="Xie H.B."/>
            <person name="Fu W.Y."/>
            <person name="Jin J."/>
            <person name="Li X.W."/>
            <person name="Jiao Y."/>
            <person name="Zhou C.C."/>
            <person name="Tu T."/>
            <person name="Chai C.Y."/>
            <person name="Gao J.L."/>
            <person name="Fan L.J."/>
            <person name="van de Weg E."/>
            <person name="Wang J.Y."/>
            <person name="Gao Z.S."/>
        </authorList>
    </citation>
    <scope>NUCLEOTIDE SEQUENCE [LARGE SCALE GENOMIC DNA]</scope>
    <source>
        <tissue evidence="7">Leaves</tissue>
    </source>
</reference>
<dbReference type="CDD" id="cd18793">
    <property type="entry name" value="SF2_C_SNF"/>
    <property type="match status" value="1"/>
</dbReference>
<keyword evidence="2" id="KW-0378">Hydrolase</keyword>
<dbReference type="PROSITE" id="PS51375">
    <property type="entry name" value="PPR"/>
    <property type="match status" value="5"/>
</dbReference>
<dbReference type="Pfam" id="PF13041">
    <property type="entry name" value="PPR_2"/>
    <property type="match status" value="2"/>
</dbReference>
<feature type="repeat" description="PPR" evidence="3">
    <location>
        <begin position="1337"/>
        <end position="1381"/>
    </location>
</feature>
<dbReference type="Gene3D" id="3.40.50.300">
    <property type="entry name" value="P-loop containing nucleotide triphosphate hydrolases"/>
    <property type="match status" value="1"/>
</dbReference>
<dbReference type="GO" id="GO:0016787">
    <property type="term" value="F:hydrolase activity"/>
    <property type="evidence" value="ECO:0007669"/>
    <property type="project" value="UniProtKB-KW"/>
</dbReference>
<feature type="region of interest" description="Disordered" evidence="4">
    <location>
        <begin position="106"/>
        <end position="145"/>
    </location>
</feature>
<dbReference type="SMART" id="SM00490">
    <property type="entry name" value="HELICc"/>
    <property type="match status" value="1"/>
</dbReference>
<dbReference type="PANTHER" id="PTHR45629">
    <property type="entry name" value="SNF2/RAD54 FAMILY MEMBER"/>
    <property type="match status" value="1"/>
</dbReference>
<feature type="region of interest" description="Disordered" evidence="4">
    <location>
        <begin position="184"/>
        <end position="219"/>
    </location>
</feature>
<evidence type="ECO:0000313" key="7">
    <source>
        <dbReference type="EMBL" id="KAB1210517.1"/>
    </source>
</evidence>
<feature type="domain" description="Helicase C-terminal" evidence="6">
    <location>
        <begin position="724"/>
        <end position="907"/>
    </location>
</feature>
<dbReference type="InterPro" id="IPR014001">
    <property type="entry name" value="Helicase_ATP-bd"/>
</dbReference>
<dbReference type="Gene3D" id="1.25.40.10">
    <property type="entry name" value="Tetratricopeptide repeat domain"/>
    <property type="match status" value="3"/>
</dbReference>
<dbReference type="EMBL" id="RXIC02000024">
    <property type="protein sequence ID" value="KAB1210517.1"/>
    <property type="molecule type" value="Genomic_DNA"/>
</dbReference>
<comment type="caution">
    <text evidence="7">The sequence shown here is derived from an EMBL/GenBank/DDBJ whole genome shotgun (WGS) entry which is preliminary data.</text>
</comment>
<feature type="compositionally biased region" description="Basic and acidic residues" evidence="4">
    <location>
        <begin position="118"/>
        <end position="129"/>
    </location>
</feature>
<dbReference type="NCBIfam" id="TIGR00756">
    <property type="entry name" value="PPR"/>
    <property type="match status" value="2"/>
</dbReference>
<evidence type="ECO:0008006" key="9">
    <source>
        <dbReference type="Google" id="ProtNLM"/>
    </source>
</evidence>
<feature type="region of interest" description="Disordered" evidence="4">
    <location>
        <begin position="235"/>
        <end position="278"/>
    </location>
</feature>
<evidence type="ECO:0000259" key="5">
    <source>
        <dbReference type="PROSITE" id="PS51192"/>
    </source>
</evidence>
<dbReference type="InterPro" id="IPR011990">
    <property type="entry name" value="TPR-like_helical_dom_sf"/>
</dbReference>
<evidence type="ECO:0000256" key="1">
    <source>
        <dbReference type="ARBA" id="ARBA00022737"/>
    </source>
</evidence>
<sequence length="1582" mass="178614">MAEKKRNTKPQSLNDRHYRLLQDLSAPPKPFFKPSSDDDDIPQFSGITDFDSPLEEVEAGPSKVTNNSGDDGSIPQFSGITDFDSPHEKERPAKVKIEGRRRLCKYSTGEDDSTQNRVVHDEPKFKDLTDFDSPPSRNVGPCVGESEVGNEIRDILNDLSAKFDFLSIEKKRVPKRIDPVEDDLDLMGEKEMSEEKKGDLPEYASAGSSFSLTSEASDSSSDAIQIIGGRVDNFAEEPEEKNDLWNVSDSKRVHGVKNNSEKQNRNEPRKVGAKLMSKGQPYVTEIEEGEGFNSMDASFKGGVHGMKPNSGVKNSYPQPQWMDKKPEQQSQCKVEEREDSEEDDCVVLSGKKMVKVTERQGKKLRDEDDDSDGADLLDDCISDHGLQGDGSIKFSSSKYTYKLPTGLFHSRLIKRALIVAPKTLMPHWIKELSAVGSEKREYYGTCPKARQYELQYILQDKGVLLTTYDIVRNNSKSLRGGNFFDDEGSEDRVTWDYMILDEGHLVKNPSTQRAKSLLEIPSGQRIIISGTPLQNNLKELWALFNFCCPDLLGDKQWFKEKFEYAILRGNEKKASDREKRIGSAVAKELRERIQPYFLRRLKSEVFSEDNTKTTAKLSKKNEVIVWLRLTSCQRQLYEAFLKSELVLSAFDGSPLAALTILKKICDHPLLLTKRAAEDLLEGMESMLKPEDVNVAEKLAMHIADVAEADDLEENHDNVSCKISFILSLLDNLITEGHSILIFSQTRKMLNLIQSSFNSLEGKLGTFVIEHCKYSLSVDSIVSRGYEFLRIDGTTKASDRLKIVNDFQEGVGAPIFLLTSQVGGLGLTLTRADRVIVVDPAWNPSTDNQSVDRAYRIGQKKDVIVYRLMTCGTVEEKIYRKQIFKGGLFKTATEHKEQIRYFSQQDLRELFSLPEQGFDVSVTQQQLHEEHDCQHIMDAFLKAHIGFLETQGIAGVSHHSLLYSKSAPVQAVQEEDEVISQKKSTFVGHSSSSSSQERTVDGATYAFKPKDVNSNKKSASPESVVKLTELEIKERISRLSQILGNKVMVARLPDKGEKLQKQIADLNSELFKIRAAEETQNEVIDLDDLSGELQRVLNGMKPSMALRMIQTRVLSLQIRPFSSLNLPNLEPSADADSIAKILLHHHNPFHAMESSLQLHGITLTSDLLHQTLLRLKHSSKIALAVFNYSKSLPLPPLTSTSYHVLIDLVAKVRQFDLAWQLIVEMDQRNLSPTPTTFLILIRRLIAAGLTRQAIRAFDDIGGFSQTKIDNDDFCYLLDTLCKYGFVKVATEVFNKKKHGFSPDTKMYTILIYGWCKIGRIDMGERFLKDMAGRGIEPNVFTYNVMLNGICRRASLHPGERFERTIRNAEKLFDEMRERGIEPDVTSFSIVLHVYSRAHKPQLSLDKLRLMKEKGICPSVATYTSVIKCLCSCARLEDAEDLLAEMARNGVSVTSATYNCFFKEYRGRKDADSALKLYRKIKEEGLCMPTFNHHPQFSADCDCCGLWLLIYRISRTGKLRKSAMLCDEVILLSIRCKGKLLLTSARCTLLAAMVYHVWKERNCRLHLDPVRRLVHVLQGCENGT</sequence>
<feature type="compositionally biased region" description="Low complexity" evidence="4">
    <location>
        <begin position="208"/>
        <end position="219"/>
    </location>
</feature>
<feature type="domain" description="Helicase ATP-binding" evidence="5">
    <location>
        <begin position="417"/>
        <end position="550"/>
    </location>
</feature>
<evidence type="ECO:0000256" key="4">
    <source>
        <dbReference type="SAM" id="MobiDB-lite"/>
    </source>
</evidence>
<dbReference type="InterPro" id="IPR000330">
    <property type="entry name" value="SNF2_N"/>
</dbReference>
<dbReference type="GO" id="GO:0015616">
    <property type="term" value="F:DNA translocase activity"/>
    <property type="evidence" value="ECO:0007669"/>
    <property type="project" value="TreeGrafter"/>
</dbReference>
<evidence type="ECO:0000256" key="2">
    <source>
        <dbReference type="ARBA" id="ARBA00022801"/>
    </source>
</evidence>
<accession>A0A6A1VFB5</accession>
<evidence type="ECO:0000256" key="3">
    <source>
        <dbReference type="PROSITE-ProRule" id="PRU00708"/>
    </source>
</evidence>
<feature type="compositionally biased region" description="Polar residues" evidence="4">
    <location>
        <begin position="63"/>
        <end position="79"/>
    </location>
</feature>
<dbReference type="GO" id="GO:0005524">
    <property type="term" value="F:ATP binding"/>
    <property type="evidence" value="ECO:0007669"/>
    <property type="project" value="InterPro"/>
</dbReference>
<evidence type="ECO:0000313" key="8">
    <source>
        <dbReference type="Proteomes" id="UP000516437"/>
    </source>
</evidence>
<name>A0A6A1VFB5_9ROSI</name>
<dbReference type="OrthoDB" id="413460at2759"/>
<organism evidence="7 8">
    <name type="scientific">Morella rubra</name>
    <name type="common">Chinese bayberry</name>
    <dbReference type="NCBI Taxonomy" id="262757"/>
    <lineage>
        <taxon>Eukaryota</taxon>
        <taxon>Viridiplantae</taxon>
        <taxon>Streptophyta</taxon>
        <taxon>Embryophyta</taxon>
        <taxon>Tracheophyta</taxon>
        <taxon>Spermatophyta</taxon>
        <taxon>Magnoliopsida</taxon>
        <taxon>eudicotyledons</taxon>
        <taxon>Gunneridae</taxon>
        <taxon>Pentapetalae</taxon>
        <taxon>rosids</taxon>
        <taxon>fabids</taxon>
        <taxon>Fagales</taxon>
        <taxon>Myricaceae</taxon>
        <taxon>Morella</taxon>
    </lineage>
</organism>
<dbReference type="InterPro" id="IPR050496">
    <property type="entry name" value="SNF2_RAD54_helicase_repair"/>
</dbReference>
<dbReference type="PROSITE" id="PS51194">
    <property type="entry name" value="HELICASE_CTER"/>
    <property type="match status" value="1"/>
</dbReference>
<feature type="region of interest" description="Disordered" evidence="4">
    <location>
        <begin position="1"/>
        <end position="92"/>
    </location>
</feature>
<dbReference type="InterPro" id="IPR027417">
    <property type="entry name" value="P-loop_NTPase"/>
</dbReference>